<comment type="caution">
    <text evidence="1">The sequence shown here is derived from an EMBL/GenBank/DDBJ whole genome shotgun (WGS) entry which is preliminary data.</text>
</comment>
<sequence length="165" mass="17818">MAHTDPAPLGDDDELFAALADALATARHPQSRLIVANASDAFGLARLEDEVAALVYDSLLEPSAGGARAAEGSRFVVFETETLSIEIEIVGDVAVGQIAPPGDFAITVERPGEEWLTLQTDELGCFSFDLPRTEPGGRRAPLRFRVSHNRTITFTEWTSLPPHHP</sequence>
<organism evidence="1 2">
    <name type="scientific">Microlunatus kandeliicorticis</name>
    <dbReference type="NCBI Taxonomy" id="1759536"/>
    <lineage>
        <taxon>Bacteria</taxon>
        <taxon>Bacillati</taxon>
        <taxon>Actinomycetota</taxon>
        <taxon>Actinomycetes</taxon>
        <taxon>Propionibacteriales</taxon>
        <taxon>Propionibacteriaceae</taxon>
        <taxon>Microlunatus</taxon>
    </lineage>
</organism>
<reference evidence="1 2" key="1">
    <citation type="submission" date="2020-07" db="EMBL/GenBank/DDBJ databases">
        <title>Sequencing the genomes of 1000 actinobacteria strains.</title>
        <authorList>
            <person name="Klenk H.-P."/>
        </authorList>
    </citation>
    <scope>NUCLEOTIDE SEQUENCE [LARGE SCALE GENOMIC DNA]</scope>
    <source>
        <strain evidence="1 2">DSM 100723</strain>
    </source>
</reference>
<protein>
    <submittedName>
        <fullName evidence="1">Uncharacterized protein</fullName>
    </submittedName>
</protein>
<dbReference type="EMBL" id="JACGWT010000005">
    <property type="protein sequence ID" value="MBA8795723.1"/>
    <property type="molecule type" value="Genomic_DNA"/>
</dbReference>
<proteinExistence type="predicted"/>
<name>A0A7W3IUX9_9ACTN</name>
<dbReference type="Proteomes" id="UP000523079">
    <property type="component" value="Unassembled WGS sequence"/>
</dbReference>
<evidence type="ECO:0000313" key="1">
    <source>
        <dbReference type="EMBL" id="MBA8795723.1"/>
    </source>
</evidence>
<evidence type="ECO:0000313" key="2">
    <source>
        <dbReference type="Proteomes" id="UP000523079"/>
    </source>
</evidence>
<accession>A0A7W3IUX9</accession>
<gene>
    <name evidence="1" type="ORF">FHX74_003359</name>
</gene>
<dbReference type="RefSeq" id="WP_182561304.1">
    <property type="nucleotide sequence ID" value="NZ_JACGWT010000005.1"/>
</dbReference>
<dbReference type="AlphaFoldDB" id="A0A7W3IUX9"/>
<keyword evidence="2" id="KW-1185">Reference proteome</keyword>